<dbReference type="Proteomes" id="UP000595001">
    <property type="component" value="Chromosome"/>
</dbReference>
<keyword evidence="1" id="KW-0812">Transmembrane</keyword>
<keyword evidence="1" id="KW-1133">Transmembrane helix</keyword>
<feature type="transmembrane region" description="Helical" evidence="1">
    <location>
        <begin position="105"/>
        <end position="125"/>
    </location>
</feature>
<keyword evidence="1" id="KW-0472">Membrane</keyword>
<proteinExistence type="predicted"/>
<dbReference type="RefSeq" id="WP_198060590.1">
    <property type="nucleotide sequence ID" value="NZ_CP065856.1"/>
</dbReference>
<feature type="transmembrane region" description="Helical" evidence="1">
    <location>
        <begin position="145"/>
        <end position="173"/>
    </location>
</feature>
<evidence type="ECO:0000313" key="2">
    <source>
        <dbReference type="EMBL" id="QPV61765.1"/>
    </source>
</evidence>
<dbReference type="InterPro" id="IPR055952">
    <property type="entry name" value="DUF7530"/>
</dbReference>
<keyword evidence="3" id="KW-1185">Reference proteome</keyword>
<dbReference type="KEGG" id="hlt:I7X12_13515"/>
<feature type="transmembrane region" description="Helical" evidence="1">
    <location>
        <begin position="193"/>
        <end position="210"/>
    </location>
</feature>
<feature type="transmembrane region" description="Helical" evidence="1">
    <location>
        <begin position="216"/>
        <end position="238"/>
    </location>
</feature>
<organism evidence="2 3">
    <name type="scientific">Halosimplex litoreum</name>
    <dbReference type="NCBI Taxonomy" id="1198301"/>
    <lineage>
        <taxon>Archaea</taxon>
        <taxon>Methanobacteriati</taxon>
        <taxon>Methanobacteriota</taxon>
        <taxon>Stenosarchaea group</taxon>
        <taxon>Halobacteria</taxon>
        <taxon>Halobacteriales</taxon>
        <taxon>Haloarculaceae</taxon>
        <taxon>Halosimplex</taxon>
    </lineage>
</organism>
<dbReference type="OrthoDB" id="163266at2157"/>
<dbReference type="GeneID" id="60589530"/>
<name>A0A7T3FW08_9EURY</name>
<evidence type="ECO:0000256" key="1">
    <source>
        <dbReference type="SAM" id="Phobius"/>
    </source>
</evidence>
<sequence>MGADSSPETDRLVPEYGETWVYESIFGALPGIHISERLALALQFSLFEAGVLVLAWYYGLLDGALAGTAAVVVATAGSVEMLRISKHVRRADPPESYRRLLFGSSIEVVLGVLAFVALLTYLFVVDPRSTRPLVTGLLGPEPPLAATYLTLLILWDVCYRIGTGWWASVAALWRSARFRFTPEQTRVLARADLETMGFGILQLLLVPFLLDHTILLVAVVGHVVAVATVTTLSLVVLYRRTEGTDAITKLSP</sequence>
<protein>
    <submittedName>
        <fullName evidence="2">Uncharacterized protein</fullName>
    </submittedName>
</protein>
<dbReference type="EMBL" id="CP065856">
    <property type="protein sequence ID" value="QPV61765.1"/>
    <property type="molecule type" value="Genomic_DNA"/>
</dbReference>
<evidence type="ECO:0000313" key="3">
    <source>
        <dbReference type="Proteomes" id="UP000595001"/>
    </source>
</evidence>
<reference evidence="2 3" key="1">
    <citation type="submission" date="2020-12" db="EMBL/GenBank/DDBJ databases">
        <title>Halosimplex halophilum sp. nov. and Halosimplex salinum sp. nov., two new members of the genus Halosimplex.</title>
        <authorList>
            <person name="Cui H.L."/>
        </authorList>
    </citation>
    <scope>NUCLEOTIDE SEQUENCE [LARGE SCALE GENOMIC DNA]</scope>
    <source>
        <strain evidence="2 3">YGH94</strain>
    </source>
</reference>
<accession>A0A7T3FW08</accession>
<dbReference type="AlphaFoldDB" id="A0A7T3FW08"/>
<dbReference type="Pfam" id="PF24374">
    <property type="entry name" value="DUF7530"/>
    <property type="match status" value="1"/>
</dbReference>
<gene>
    <name evidence="2" type="ORF">I7X12_13515</name>
</gene>
<feature type="transmembrane region" description="Helical" evidence="1">
    <location>
        <begin position="64"/>
        <end position="84"/>
    </location>
</feature>